<proteinExistence type="predicted"/>
<reference evidence="3 4" key="1">
    <citation type="submission" date="2021-04" db="EMBL/GenBank/DDBJ databases">
        <authorList>
            <person name="Bliznina A."/>
        </authorList>
    </citation>
    <scope>NUCLEOTIDE SEQUENCE [LARGE SCALE GENOMIC DNA]</scope>
</reference>
<keyword evidence="2" id="KW-1133">Transmembrane helix</keyword>
<gene>
    <name evidence="3" type="ORF">OKIOD_LOCUS10463</name>
</gene>
<evidence type="ECO:0000256" key="2">
    <source>
        <dbReference type="SAM" id="Phobius"/>
    </source>
</evidence>
<accession>A0ABN7STR9</accession>
<feature type="compositionally biased region" description="Basic and acidic residues" evidence="1">
    <location>
        <begin position="90"/>
        <end position="99"/>
    </location>
</feature>
<dbReference type="Proteomes" id="UP001158576">
    <property type="component" value="Chromosome 1"/>
</dbReference>
<keyword evidence="2" id="KW-0472">Membrane</keyword>
<protein>
    <submittedName>
        <fullName evidence="3">Oidioi.mRNA.OKI2018_I69.chr1.g1698.t1.cds</fullName>
    </submittedName>
</protein>
<feature type="region of interest" description="Disordered" evidence="1">
    <location>
        <begin position="79"/>
        <end position="108"/>
    </location>
</feature>
<evidence type="ECO:0000256" key="1">
    <source>
        <dbReference type="SAM" id="MobiDB-lite"/>
    </source>
</evidence>
<sequence>MSPFSSQRGDSDFTGALTFCVCSLGIAFPFIIGILAYITACNLDELDENVPTSLISLATQNADKQPTPSLRHHFYTKPKHRRFSRVGSSIRKEEKENGKPRTSFSDSVKKMNENFITSYNSSFKRRSKTSL</sequence>
<evidence type="ECO:0000313" key="4">
    <source>
        <dbReference type="Proteomes" id="UP001158576"/>
    </source>
</evidence>
<evidence type="ECO:0000313" key="3">
    <source>
        <dbReference type="EMBL" id="CAG5104949.1"/>
    </source>
</evidence>
<organism evidence="3 4">
    <name type="scientific">Oikopleura dioica</name>
    <name type="common">Tunicate</name>
    <dbReference type="NCBI Taxonomy" id="34765"/>
    <lineage>
        <taxon>Eukaryota</taxon>
        <taxon>Metazoa</taxon>
        <taxon>Chordata</taxon>
        <taxon>Tunicata</taxon>
        <taxon>Appendicularia</taxon>
        <taxon>Copelata</taxon>
        <taxon>Oikopleuridae</taxon>
        <taxon>Oikopleura</taxon>
    </lineage>
</organism>
<keyword evidence="2" id="KW-0812">Transmembrane</keyword>
<feature type="transmembrane region" description="Helical" evidence="2">
    <location>
        <begin position="12"/>
        <end position="38"/>
    </location>
</feature>
<name>A0ABN7STR9_OIKDI</name>
<keyword evidence="4" id="KW-1185">Reference proteome</keyword>
<dbReference type="EMBL" id="OU015566">
    <property type="protein sequence ID" value="CAG5104949.1"/>
    <property type="molecule type" value="Genomic_DNA"/>
</dbReference>